<comment type="caution">
    <text evidence="2">The sequence shown here is derived from an EMBL/GenBank/DDBJ whole genome shotgun (WGS) entry which is preliminary data.</text>
</comment>
<feature type="region of interest" description="Disordered" evidence="1">
    <location>
        <begin position="1"/>
        <end position="26"/>
    </location>
</feature>
<protein>
    <submittedName>
        <fullName evidence="2">Uncharacterized protein</fullName>
    </submittedName>
</protein>
<reference evidence="2" key="1">
    <citation type="journal article" date="2023" name="Mol. Biol. Evol.">
        <title>Third-Generation Sequencing Reveals the Adaptive Role of the Epigenome in Three Deep-Sea Polychaetes.</title>
        <authorList>
            <person name="Perez M."/>
            <person name="Aroh O."/>
            <person name="Sun Y."/>
            <person name="Lan Y."/>
            <person name="Juniper S.K."/>
            <person name="Young C.R."/>
            <person name="Angers B."/>
            <person name="Qian P.Y."/>
        </authorList>
    </citation>
    <scope>NUCLEOTIDE SEQUENCE</scope>
    <source>
        <strain evidence="2">R07B-5</strain>
    </source>
</reference>
<evidence type="ECO:0000313" key="3">
    <source>
        <dbReference type="Proteomes" id="UP001209878"/>
    </source>
</evidence>
<dbReference type="Proteomes" id="UP001209878">
    <property type="component" value="Unassembled WGS sequence"/>
</dbReference>
<name>A0AAD9KHN9_RIDPI</name>
<evidence type="ECO:0000313" key="2">
    <source>
        <dbReference type="EMBL" id="KAK2171556.1"/>
    </source>
</evidence>
<dbReference type="EMBL" id="JAODUO010001053">
    <property type="protein sequence ID" value="KAK2171556.1"/>
    <property type="molecule type" value="Genomic_DNA"/>
</dbReference>
<sequence>MGHKSTARIWGGAWHEDTTAPSHPLNTNCHEDSTDRAECGCDSVQTCPRITSIVPGDC</sequence>
<dbReference type="AlphaFoldDB" id="A0AAD9KHN9"/>
<keyword evidence="3" id="KW-1185">Reference proteome</keyword>
<evidence type="ECO:0000256" key="1">
    <source>
        <dbReference type="SAM" id="MobiDB-lite"/>
    </source>
</evidence>
<gene>
    <name evidence="2" type="ORF">NP493_1054g00016</name>
</gene>
<proteinExistence type="predicted"/>
<accession>A0AAD9KHN9</accession>
<organism evidence="2 3">
    <name type="scientific">Ridgeia piscesae</name>
    <name type="common">Tubeworm</name>
    <dbReference type="NCBI Taxonomy" id="27915"/>
    <lineage>
        <taxon>Eukaryota</taxon>
        <taxon>Metazoa</taxon>
        <taxon>Spiralia</taxon>
        <taxon>Lophotrochozoa</taxon>
        <taxon>Annelida</taxon>
        <taxon>Polychaeta</taxon>
        <taxon>Sedentaria</taxon>
        <taxon>Canalipalpata</taxon>
        <taxon>Sabellida</taxon>
        <taxon>Siboglinidae</taxon>
        <taxon>Ridgeia</taxon>
    </lineage>
</organism>